<feature type="non-terminal residue" evidence="5">
    <location>
        <position position="1"/>
    </location>
</feature>
<dbReference type="GO" id="GO:0003677">
    <property type="term" value="F:DNA binding"/>
    <property type="evidence" value="ECO:0007669"/>
    <property type="project" value="UniProtKB-KW"/>
</dbReference>
<sequence>KFLSFAFRGEAYQYRVLPFGLALSPRTFTKCVDAALVPLRLQGIRILNYIDDWLILAESESLAARHSGPRGNPLRMIKVTRRCLRALDMWRKPSFLNQGPVLGAPCRRVTLATDVSLTGWGGGHEWSGRHLSWHINCLEMLAVFQTLKYFLPDLRDRHVLVRTDNTAVVYYINHQGVLRSHPLYKLVHQILVWSQDKLLSLRAVHVPGHLNVGADVLSRQGPRSGEWMLHPEVVKQIWKVFGPAQVDLFASRENAQCPLWYSLAHPAPLGLDAMVQMCPRLRLYAFPPIALLPGVLERVRRDGVSLLLVAPYWPGRVWYHPSPPPGAVEAVGVAPEGAQLLASGLSTEVVETILQKLYALKWKLFTSWCGDRQQDPVNCPVGTVLEFLQARFSTELSHSTLKVYVAAILAYHAPLGGLSVDKDP</sequence>
<reference evidence="5 6" key="1">
    <citation type="submission" date="2024-05" db="EMBL/GenBank/DDBJ databases">
        <title>Genome sequencing and assembly of Indian major carp, Cirrhinus mrigala (Hamilton, 1822).</title>
        <authorList>
            <person name="Mohindra V."/>
            <person name="Chowdhury L.M."/>
            <person name="Lal K."/>
            <person name="Jena J.K."/>
        </authorList>
    </citation>
    <scope>NUCLEOTIDE SEQUENCE [LARGE SCALE GENOMIC DNA]</scope>
    <source>
        <strain evidence="5">CM1030</strain>
        <tissue evidence="5">Blood</tissue>
    </source>
</reference>
<dbReference type="Gene3D" id="1.10.150.130">
    <property type="match status" value="1"/>
</dbReference>
<dbReference type="Proteomes" id="UP001529510">
    <property type="component" value="Unassembled WGS sequence"/>
</dbReference>
<dbReference type="PANTHER" id="PTHR33050">
    <property type="entry name" value="REVERSE TRANSCRIPTASE DOMAIN-CONTAINING PROTEIN"/>
    <property type="match status" value="1"/>
</dbReference>
<dbReference type="EMBL" id="JAMKFB020000025">
    <property type="protein sequence ID" value="KAL0154785.1"/>
    <property type="molecule type" value="Genomic_DNA"/>
</dbReference>
<evidence type="ECO:0000256" key="1">
    <source>
        <dbReference type="ARBA" id="ARBA00010879"/>
    </source>
</evidence>
<dbReference type="GO" id="GO:0006259">
    <property type="term" value="P:DNA metabolic process"/>
    <property type="evidence" value="ECO:0007669"/>
    <property type="project" value="UniProtKB-ARBA"/>
</dbReference>
<comment type="similarity">
    <text evidence="1">Belongs to the beta type-B retroviral polymerase family. HERV class-II K(HML-2) pol subfamily.</text>
</comment>
<dbReference type="Pfam" id="PF00078">
    <property type="entry name" value="RVT_1"/>
    <property type="match status" value="1"/>
</dbReference>
<protein>
    <recommendedName>
        <fullName evidence="2">ribonuclease H</fullName>
        <ecNumber evidence="2">3.1.26.4</ecNumber>
    </recommendedName>
</protein>
<dbReference type="SUPFAM" id="SSF47823">
    <property type="entry name" value="lambda integrase-like, N-terminal domain"/>
    <property type="match status" value="1"/>
</dbReference>
<evidence type="ECO:0000256" key="3">
    <source>
        <dbReference type="ARBA" id="ARBA00023125"/>
    </source>
</evidence>
<gene>
    <name evidence="5" type="ORF">M9458_049048</name>
</gene>
<accession>A0ABD0N0I5</accession>
<comment type="caution">
    <text evidence="5">The sequence shown here is derived from an EMBL/GenBank/DDBJ whole genome shotgun (WGS) entry which is preliminary data.</text>
</comment>
<dbReference type="CDD" id="cd03714">
    <property type="entry name" value="RT_DIRS1"/>
    <property type="match status" value="1"/>
</dbReference>
<dbReference type="Gene3D" id="3.30.70.270">
    <property type="match status" value="1"/>
</dbReference>
<organism evidence="5 6">
    <name type="scientific">Cirrhinus mrigala</name>
    <name type="common">Mrigala</name>
    <dbReference type="NCBI Taxonomy" id="683832"/>
    <lineage>
        <taxon>Eukaryota</taxon>
        <taxon>Metazoa</taxon>
        <taxon>Chordata</taxon>
        <taxon>Craniata</taxon>
        <taxon>Vertebrata</taxon>
        <taxon>Euteleostomi</taxon>
        <taxon>Actinopterygii</taxon>
        <taxon>Neopterygii</taxon>
        <taxon>Teleostei</taxon>
        <taxon>Ostariophysi</taxon>
        <taxon>Cypriniformes</taxon>
        <taxon>Cyprinidae</taxon>
        <taxon>Labeoninae</taxon>
        <taxon>Labeonini</taxon>
        <taxon>Cirrhinus</taxon>
    </lineage>
</organism>
<proteinExistence type="inferred from homology"/>
<dbReference type="GO" id="GO:0004523">
    <property type="term" value="F:RNA-DNA hybrid ribonuclease activity"/>
    <property type="evidence" value="ECO:0007669"/>
    <property type="project" value="UniProtKB-EC"/>
</dbReference>
<dbReference type="EC" id="3.1.26.4" evidence="2"/>
<dbReference type="PANTHER" id="PTHR33050:SF7">
    <property type="entry name" value="RIBONUCLEASE H"/>
    <property type="match status" value="1"/>
</dbReference>
<keyword evidence="6" id="KW-1185">Reference proteome</keyword>
<name>A0ABD0N0I5_CIRMR</name>
<evidence type="ECO:0000313" key="5">
    <source>
        <dbReference type="EMBL" id="KAL0154785.1"/>
    </source>
</evidence>
<keyword evidence="3" id="KW-0238">DNA-binding</keyword>
<dbReference type="InterPro" id="IPR043502">
    <property type="entry name" value="DNA/RNA_pol_sf"/>
</dbReference>
<dbReference type="AlphaFoldDB" id="A0ABD0N0I5"/>
<dbReference type="CDD" id="cd09275">
    <property type="entry name" value="RNase_HI_RT_DIRS1"/>
    <property type="match status" value="1"/>
</dbReference>
<dbReference type="SUPFAM" id="SSF56672">
    <property type="entry name" value="DNA/RNA polymerases"/>
    <property type="match status" value="1"/>
</dbReference>
<feature type="non-terminal residue" evidence="5">
    <location>
        <position position="424"/>
    </location>
</feature>
<dbReference type="InterPro" id="IPR036397">
    <property type="entry name" value="RNaseH_sf"/>
</dbReference>
<evidence type="ECO:0000256" key="2">
    <source>
        <dbReference type="ARBA" id="ARBA00012180"/>
    </source>
</evidence>
<evidence type="ECO:0000313" key="6">
    <source>
        <dbReference type="Proteomes" id="UP001529510"/>
    </source>
</evidence>
<evidence type="ECO:0000259" key="4">
    <source>
        <dbReference type="Pfam" id="PF00078"/>
    </source>
</evidence>
<dbReference type="InterPro" id="IPR043128">
    <property type="entry name" value="Rev_trsase/Diguanyl_cyclase"/>
</dbReference>
<dbReference type="Gene3D" id="3.30.420.10">
    <property type="entry name" value="Ribonuclease H-like superfamily/Ribonuclease H"/>
    <property type="match status" value="1"/>
</dbReference>
<dbReference type="InterPro" id="IPR010998">
    <property type="entry name" value="Integrase_recombinase_N"/>
</dbReference>
<dbReference type="InterPro" id="IPR052055">
    <property type="entry name" value="Hepadnavirus_pol/RT"/>
</dbReference>
<dbReference type="InterPro" id="IPR000477">
    <property type="entry name" value="RT_dom"/>
</dbReference>
<feature type="domain" description="Reverse transcriptase" evidence="4">
    <location>
        <begin position="9"/>
        <end position="64"/>
    </location>
</feature>